<name>A0A543I2W4_9MICO</name>
<gene>
    <name evidence="2" type="ORF">FBY41_1318</name>
</gene>
<protein>
    <submittedName>
        <fullName evidence="2">DNA-binding SARP family transcriptional activator</fullName>
    </submittedName>
</protein>
<dbReference type="Gene3D" id="1.25.40.10">
    <property type="entry name" value="Tetratricopeptide repeat domain"/>
    <property type="match status" value="1"/>
</dbReference>
<dbReference type="SUPFAM" id="SSF48452">
    <property type="entry name" value="TPR-like"/>
    <property type="match status" value="1"/>
</dbReference>
<dbReference type="OrthoDB" id="5509004at2"/>
<dbReference type="InterPro" id="IPR036388">
    <property type="entry name" value="WH-like_DNA-bd_sf"/>
</dbReference>
<dbReference type="SMART" id="SM01043">
    <property type="entry name" value="BTAD"/>
    <property type="match status" value="1"/>
</dbReference>
<reference evidence="2 3" key="1">
    <citation type="submission" date="2019-06" db="EMBL/GenBank/DDBJ databases">
        <title>Genome sequencing of plant associated microbes to promote plant fitness in Sorghum bicolor and Oryza sativa.</title>
        <authorList>
            <person name="Coleman-Derr D."/>
        </authorList>
    </citation>
    <scope>NUCLEOTIDE SEQUENCE [LARGE SCALE GENOMIC DNA]</scope>
    <source>
        <strain evidence="2 3">KV-663</strain>
    </source>
</reference>
<dbReference type="GO" id="GO:0003677">
    <property type="term" value="F:DNA binding"/>
    <property type="evidence" value="ECO:0007669"/>
    <property type="project" value="UniProtKB-KW"/>
</dbReference>
<organism evidence="2 3">
    <name type="scientific">Humibacillus xanthopallidus</name>
    <dbReference type="NCBI Taxonomy" id="412689"/>
    <lineage>
        <taxon>Bacteria</taxon>
        <taxon>Bacillati</taxon>
        <taxon>Actinomycetota</taxon>
        <taxon>Actinomycetes</taxon>
        <taxon>Micrococcales</taxon>
        <taxon>Intrasporangiaceae</taxon>
        <taxon>Humibacillus</taxon>
    </lineage>
</organism>
<dbReference type="PANTHER" id="PTHR35807">
    <property type="entry name" value="TRANSCRIPTIONAL REGULATOR REDD-RELATED"/>
    <property type="match status" value="1"/>
</dbReference>
<dbReference type="InterPro" id="IPR051677">
    <property type="entry name" value="AfsR-DnrI-RedD_regulator"/>
</dbReference>
<keyword evidence="3" id="KW-1185">Reference proteome</keyword>
<dbReference type="EMBL" id="VFPM01000001">
    <property type="protein sequence ID" value="TQM64936.1"/>
    <property type="molecule type" value="Genomic_DNA"/>
</dbReference>
<accession>A0A543I2W4</accession>
<evidence type="ECO:0000313" key="3">
    <source>
        <dbReference type="Proteomes" id="UP000316747"/>
    </source>
</evidence>
<dbReference type="Pfam" id="PF03704">
    <property type="entry name" value="BTAD"/>
    <property type="match status" value="1"/>
</dbReference>
<evidence type="ECO:0000259" key="1">
    <source>
        <dbReference type="SMART" id="SM01043"/>
    </source>
</evidence>
<comment type="caution">
    <text evidence="2">The sequence shown here is derived from an EMBL/GenBank/DDBJ whole genome shotgun (WGS) entry which is preliminary data.</text>
</comment>
<dbReference type="InterPro" id="IPR011990">
    <property type="entry name" value="TPR-like_helical_dom_sf"/>
</dbReference>
<dbReference type="AlphaFoldDB" id="A0A543I2W4"/>
<feature type="domain" description="Bacterial transcriptional activator" evidence="1">
    <location>
        <begin position="106"/>
        <end position="242"/>
    </location>
</feature>
<dbReference type="InterPro" id="IPR005158">
    <property type="entry name" value="BTAD"/>
</dbReference>
<evidence type="ECO:0000313" key="2">
    <source>
        <dbReference type="EMBL" id="TQM64936.1"/>
    </source>
</evidence>
<sequence length="257" mass="27270">MTEHSGVRLPGRRATPVVSIRMLGAFAVDVDGRSVALPAGAQRLVALLALRGRTGRSRLAGLLWSGTTEHRALASLRTGIWRVNQAAPGLVVSAHGIVELGLAADVDVTDLIDRAHAVLQGGTDTISVDGGAGPGELLPDWDDPWLDAERERLHQLRLHVLEAAAGQLAEQGRYGLALESALAALRADDLRESAHRAVISIHLAEGNVAEARRAFDLCRRTFVEELGIEPSSAVTAMLTREAAGHARASLHSVTRDA</sequence>
<proteinExistence type="predicted"/>
<keyword evidence="2" id="KW-0238">DNA-binding</keyword>
<dbReference type="Proteomes" id="UP000316747">
    <property type="component" value="Unassembled WGS sequence"/>
</dbReference>
<dbReference type="Gene3D" id="1.10.10.10">
    <property type="entry name" value="Winged helix-like DNA-binding domain superfamily/Winged helix DNA-binding domain"/>
    <property type="match status" value="1"/>
</dbReference>
<dbReference type="RefSeq" id="WP_141842507.1">
    <property type="nucleotide sequence ID" value="NZ_VFPM01000001.1"/>
</dbReference>